<keyword evidence="5" id="KW-0732">Signal</keyword>
<protein>
    <recommendedName>
        <fullName evidence="8">UPAR/Ly6 domain-containing protein</fullName>
    </recommendedName>
</protein>
<dbReference type="InterPro" id="IPR050918">
    <property type="entry name" value="CNF-like_PLA2_Inhibitor"/>
</dbReference>
<dbReference type="OMA" id="GTEDYCI"/>
<dbReference type="SMART" id="SM00134">
    <property type="entry name" value="LU"/>
    <property type="match status" value="2"/>
</dbReference>
<dbReference type="GO" id="GO:0005886">
    <property type="term" value="C:plasma membrane"/>
    <property type="evidence" value="ECO:0007669"/>
    <property type="project" value="UniProtKB-SubCell"/>
</dbReference>
<dbReference type="Proteomes" id="UP000472276">
    <property type="component" value="Unassembled WGS sequence"/>
</dbReference>
<dbReference type="InterPro" id="IPR045860">
    <property type="entry name" value="Snake_toxin-like_sf"/>
</dbReference>
<dbReference type="InterPro" id="IPR016054">
    <property type="entry name" value="LY6_UPA_recep-like"/>
</dbReference>
<dbReference type="InterPro" id="IPR035076">
    <property type="entry name" value="Toxin/TOLIP"/>
</dbReference>
<dbReference type="SUPFAM" id="SSF57302">
    <property type="entry name" value="Snake toxin-like"/>
    <property type="match status" value="2"/>
</dbReference>
<evidence type="ECO:0000259" key="8">
    <source>
        <dbReference type="SMART" id="SM00134"/>
    </source>
</evidence>
<evidence type="ECO:0000256" key="3">
    <source>
        <dbReference type="ARBA" id="ARBA00022475"/>
    </source>
</evidence>
<evidence type="ECO:0000256" key="2">
    <source>
        <dbReference type="ARBA" id="ARBA00004613"/>
    </source>
</evidence>
<accession>A0A668V352</accession>
<dbReference type="PANTHER" id="PTHR20914:SF9">
    <property type="entry name" value="COILED, ISOFORM A"/>
    <property type="match status" value="1"/>
</dbReference>
<keyword evidence="7" id="KW-0325">Glycoprotein</keyword>
<dbReference type="AlphaFoldDB" id="A0A668V352"/>
<dbReference type="Pfam" id="PF00087">
    <property type="entry name" value="Toxin_TOLIP"/>
    <property type="match status" value="2"/>
</dbReference>
<evidence type="ECO:0000256" key="4">
    <source>
        <dbReference type="ARBA" id="ARBA00022525"/>
    </source>
</evidence>
<dbReference type="GO" id="GO:0005576">
    <property type="term" value="C:extracellular region"/>
    <property type="evidence" value="ECO:0007669"/>
    <property type="project" value="UniProtKB-SubCell"/>
</dbReference>
<dbReference type="Ensembl" id="ENSOABT00000046476.2">
    <property type="protein sequence ID" value="ENSOABP00000045292.1"/>
    <property type="gene ID" value="ENSOABG00000020309.2"/>
</dbReference>
<evidence type="ECO:0000256" key="5">
    <source>
        <dbReference type="ARBA" id="ARBA00022729"/>
    </source>
</evidence>
<evidence type="ECO:0000256" key="6">
    <source>
        <dbReference type="ARBA" id="ARBA00023136"/>
    </source>
</evidence>
<dbReference type="Gene3D" id="2.10.60.10">
    <property type="entry name" value="CD59"/>
    <property type="match status" value="2"/>
</dbReference>
<reference evidence="9" key="2">
    <citation type="submission" date="2025-09" db="UniProtKB">
        <authorList>
            <consortium name="Ensembl"/>
        </authorList>
    </citation>
    <scope>IDENTIFICATION</scope>
</reference>
<keyword evidence="3" id="KW-1003">Cell membrane</keyword>
<proteinExistence type="predicted"/>
<evidence type="ECO:0000256" key="7">
    <source>
        <dbReference type="ARBA" id="ARBA00023180"/>
    </source>
</evidence>
<feature type="domain" description="UPAR/Ly6" evidence="8">
    <location>
        <begin position="30"/>
        <end position="115"/>
    </location>
</feature>
<keyword evidence="4" id="KW-0964">Secreted</keyword>
<sequence length="215" mass="22764">KSFQITFNARKLDLTLFLKNIFCGLSACPLKCYNCIPGPSGGCIETKIDCPSSYTHGSSLVSGGLEYKRIWRTCFPPDQCFNGSVNLGFSQAVINIMCCTSDLCNSQDVPDSSISSPNGKKCFQCDEKDCTKTLTCNGTEDYCISAAVNAGGGATTKVKGCASKMICSKPQTAQLSAVIGGEISCCQGDLCNSASSTTAHLLLFVTPLISLVFFS</sequence>
<dbReference type="GO" id="GO:0098552">
    <property type="term" value="C:side of membrane"/>
    <property type="evidence" value="ECO:0007669"/>
    <property type="project" value="UniProtKB-KW"/>
</dbReference>
<feature type="domain" description="UPAR/Ly6" evidence="8">
    <location>
        <begin position="121"/>
        <end position="203"/>
    </location>
</feature>
<keyword evidence="10" id="KW-1185">Reference proteome</keyword>
<evidence type="ECO:0000256" key="1">
    <source>
        <dbReference type="ARBA" id="ARBA00004236"/>
    </source>
</evidence>
<reference evidence="9" key="1">
    <citation type="submission" date="2025-08" db="UniProtKB">
        <authorList>
            <consortium name="Ensembl"/>
        </authorList>
    </citation>
    <scope>IDENTIFICATION</scope>
</reference>
<name>A0A668V352_OREAU</name>
<evidence type="ECO:0000313" key="10">
    <source>
        <dbReference type="Proteomes" id="UP000472276"/>
    </source>
</evidence>
<organism evidence="9 10">
    <name type="scientific">Oreochromis aureus</name>
    <name type="common">Israeli tilapia</name>
    <name type="synonym">Chromis aureus</name>
    <dbReference type="NCBI Taxonomy" id="47969"/>
    <lineage>
        <taxon>Eukaryota</taxon>
        <taxon>Metazoa</taxon>
        <taxon>Chordata</taxon>
        <taxon>Craniata</taxon>
        <taxon>Vertebrata</taxon>
        <taxon>Euteleostomi</taxon>
        <taxon>Actinopterygii</taxon>
        <taxon>Neopterygii</taxon>
        <taxon>Teleostei</taxon>
        <taxon>Neoteleostei</taxon>
        <taxon>Acanthomorphata</taxon>
        <taxon>Ovalentaria</taxon>
        <taxon>Cichlomorphae</taxon>
        <taxon>Cichliformes</taxon>
        <taxon>Cichlidae</taxon>
        <taxon>African cichlids</taxon>
        <taxon>Pseudocrenilabrinae</taxon>
        <taxon>Oreochromini</taxon>
        <taxon>Oreochromis</taxon>
    </lineage>
</organism>
<keyword evidence="6" id="KW-0472">Membrane</keyword>
<evidence type="ECO:0000313" key="9">
    <source>
        <dbReference type="Ensembl" id="ENSOABP00000045292.1"/>
    </source>
</evidence>
<comment type="subcellular location">
    <subcellularLocation>
        <location evidence="1">Cell membrane</location>
    </subcellularLocation>
    <subcellularLocation>
        <location evidence="2">Secreted</location>
    </subcellularLocation>
</comment>
<dbReference type="PANTHER" id="PTHR20914">
    <property type="entry name" value="LY6/PLAUR DOMAIN-CONTAINING PROTEIN 8"/>
    <property type="match status" value="1"/>
</dbReference>